<proteinExistence type="predicted"/>
<keyword evidence="3" id="KW-1185">Reference proteome</keyword>
<comment type="caution">
    <text evidence="2">The sequence shown here is derived from an EMBL/GenBank/DDBJ whole genome shotgun (WGS) entry which is preliminary data.</text>
</comment>
<evidence type="ECO:0000313" key="3">
    <source>
        <dbReference type="Proteomes" id="UP000620559"/>
    </source>
</evidence>
<sequence length="81" mass="9290">MSDSKFFNEALEALYKAAKASANFVEVALTSKDIDFNPAYEERLKAALSVLKITWSNEDDDEDEEYEDDEEDELPYIQSNN</sequence>
<dbReference type="Proteomes" id="UP000620559">
    <property type="component" value="Unassembled WGS sequence"/>
</dbReference>
<evidence type="ECO:0000256" key="1">
    <source>
        <dbReference type="SAM" id="MobiDB-lite"/>
    </source>
</evidence>
<feature type="region of interest" description="Disordered" evidence="1">
    <location>
        <begin position="57"/>
        <end position="81"/>
    </location>
</feature>
<evidence type="ECO:0000313" key="2">
    <source>
        <dbReference type="EMBL" id="MBE9213836.1"/>
    </source>
</evidence>
<protein>
    <submittedName>
        <fullName evidence="2">Uncharacterized protein</fullName>
    </submittedName>
</protein>
<dbReference type="EMBL" id="JADEWL010000043">
    <property type="protein sequence ID" value="MBE9213836.1"/>
    <property type="molecule type" value="Genomic_DNA"/>
</dbReference>
<accession>A0A8J7FHJ6</accession>
<organism evidence="2 3">
    <name type="scientific">Plectonema cf. radiosum LEGE 06105</name>
    <dbReference type="NCBI Taxonomy" id="945769"/>
    <lineage>
        <taxon>Bacteria</taxon>
        <taxon>Bacillati</taxon>
        <taxon>Cyanobacteriota</taxon>
        <taxon>Cyanophyceae</taxon>
        <taxon>Oscillatoriophycideae</taxon>
        <taxon>Oscillatoriales</taxon>
        <taxon>Microcoleaceae</taxon>
        <taxon>Plectonema</taxon>
    </lineage>
</organism>
<dbReference type="RefSeq" id="WP_193921074.1">
    <property type="nucleotide sequence ID" value="NZ_JADEWL010000043.1"/>
</dbReference>
<name>A0A8J7FHJ6_9CYAN</name>
<gene>
    <name evidence="2" type="ORF">IQ247_14375</name>
</gene>
<feature type="compositionally biased region" description="Acidic residues" evidence="1">
    <location>
        <begin position="57"/>
        <end position="74"/>
    </location>
</feature>
<dbReference type="AlphaFoldDB" id="A0A8J7FHJ6"/>
<reference evidence="2" key="1">
    <citation type="submission" date="2020-10" db="EMBL/GenBank/DDBJ databases">
        <authorList>
            <person name="Castelo-Branco R."/>
            <person name="Eusebio N."/>
            <person name="Adriana R."/>
            <person name="Vieira A."/>
            <person name="Brugerolle De Fraissinette N."/>
            <person name="Rezende De Castro R."/>
            <person name="Schneider M.P."/>
            <person name="Vasconcelos V."/>
            <person name="Leao P.N."/>
        </authorList>
    </citation>
    <scope>NUCLEOTIDE SEQUENCE</scope>
    <source>
        <strain evidence="2">LEGE 06105</strain>
    </source>
</reference>